<feature type="coiled-coil region" evidence="7">
    <location>
        <begin position="111"/>
        <end position="169"/>
    </location>
</feature>
<dbReference type="EMBL" id="GCHU01028347">
    <property type="protein sequence ID" value="JAG85384.1"/>
    <property type="molecule type" value="Transcribed_RNA"/>
</dbReference>
<dbReference type="AlphaFoldDB" id="A0A0C9RPR2"/>
<evidence type="ECO:0000256" key="8">
    <source>
        <dbReference type="SAM" id="MobiDB-lite"/>
    </source>
</evidence>
<dbReference type="GO" id="GO:0070847">
    <property type="term" value="C:core mediator complex"/>
    <property type="evidence" value="ECO:0007669"/>
    <property type="project" value="TreeGrafter"/>
</dbReference>
<comment type="function">
    <text evidence="6">Component of the Mediator complex, a coactivator involved in the regulated transcription of nearly all RNA polymerase II-dependent genes. Mediator functions as a bridge to convey information from gene-specific regulatory proteins to the basal RNA polymerase II transcription machinery. Mediator is recruited to promoters by direct interactions with regulatory proteins and serves as a scaffold for the assembly of a functional preinitiation complex with RNA polymerase II and the general transcription factors.</text>
</comment>
<dbReference type="PANTHER" id="PTHR13208">
    <property type="entry name" value="MEDIATOR OF RNA POLYMERASE II TRANSCRIPTION SUBUNIT 4"/>
    <property type="match status" value="1"/>
</dbReference>
<keyword evidence="3 6" id="KW-0805">Transcription regulation</keyword>
<evidence type="ECO:0000313" key="9">
    <source>
        <dbReference type="EMBL" id="JAG85384.1"/>
    </source>
</evidence>
<evidence type="ECO:0000256" key="6">
    <source>
        <dbReference type="RuleBase" id="RU364141"/>
    </source>
</evidence>
<sequence length="391" mass="42525">MQNAAAAIIPSPARLGLSVPEDSLAMPTGPPPSAQKISERDTPLYALPPKRRAHLLLQEMAGLTSRIFEVSSNKASWLTAYRGSIPTFLQGSSIPPEGAKATTPKEILSILESHQALLEEAVMELQEIEKIEEEKQRIAHDIASKDSAMRAFARKLRDAQQVLDQTLEDYSSYRKGKRSKTSNSNVDDLVGLGELKVSEIVSYAHRISYTTFAPPEFASGQAPLRGAIPPAPQEEQMRASQLYQFADLDVGISKQTITEPLPVAIVEPPAELAKENPLLLAEVIPGVPVPAMPPGWRPGMPIELPPMPPGWKPGDPIPSPPAGWKPGDAVVIPKPQEQVQPPQMPVAPARPPAEAIQVPFVQLDINPDDMQDEYSSEYSTEEGSSEEEDED</sequence>
<reference evidence="9" key="1">
    <citation type="submission" date="2015-02" db="EMBL/GenBank/DDBJ databases">
        <title>A transcriptome of Wollemia nobilis - a relic of Gondwana.</title>
        <authorList>
            <person name="Chia J.Y."/>
            <person name="Leong Y.S."/>
            <person name="Abdul Karim S."/>
            <person name="Wan Azmi N."/>
            <person name="Hercus R."/>
            <person name="Croft L."/>
        </authorList>
    </citation>
    <scope>NUCLEOTIDE SEQUENCE</scope>
    <source>
        <strain evidence="9">MaeBrown</strain>
        <tissue evidence="9">Leaf</tissue>
    </source>
</reference>
<keyword evidence="6" id="KW-0010">Activator</keyword>
<evidence type="ECO:0000256" key="7">
    <source>
        <dbReference type="SAM" id="Coils"/>
    </source>
</evidence>
<dbReference type="PANTHER" id="PTHR13208:SF2">
    <property type="entry name" value="MEDIATOR OF RNA POLYMERASE II TRANSCRIPTION SUBUNIT 4"/>
    <property type="match status" value="1"/>
</dbReference>
<evidence type="ECO:0000256" key="1">
    <source>
        <dbReference type="ARBA" id="ARBA00004123"/>
    </source>
</evidence>
<comment type="subunit">
    <text evidence="6">Component of the Mediator complex.</text>
</comment>
<feature type="region of interest" description="Disordered" evidence="8">
    <location>
        <begin position="365"/>
        <end position="391"/>
    </location>
</feature>
<feature type="compositionally biased region" description="Acidic residues" evidence="8">
    <location>
        <begin position="366"/>
        <end position="391"/>
    </location>
</feature>
<keyword evidence="4 6" id="KW-0804">Transcription</keyword>
<name>A0A0C9RPR2_9CONI</name>
<evidence type="ECO:0000256" key="3">
    <source>
        <dbReference type="ARBA" id="ARBA00023015"/>
    </source>
</evidence>
<proteinExistence type="inferred from homology"/>
<dbReference type="GO" id="GO:0003712">
    <property type="term" value="F:transcription coregulator activity"/>
    <property type="evidence" value="ECO:0007669"/>
    <property type="project" value="InterPro"/>
</dbReference>
<evidence type="ECO:0000256" key="5">
    <source>
        <dbReference type="ARBA" id="ARBA00023242"/>
    </source>
</evidence>
<evidence type="ECO:0000256" key="2">
    <source>
        <dbReference type="ARBA" id="ARBA00009626"/>
    </source>
</evidence>
<keyword evidence="7" id="KW-0175">Coiled coil</keyword>
<comment type="similarity">
    <text evidence="2 6">Belongs to the Mediator complex subunit 4 family.</text>
</comment>
<dbReference type="GO" id="GO:0006357">
    <property type="term" value="P:regulation of transcription by RNA polymerase II"/>
    <property type="evidence" value="ECO:0007669"/>
    <property type="project" value="InterPro"/>
</dbReference>
<dbReference type="GO" id="GO:0016592">
    <property type="term" value="C:mediator complex"/>
    <property type="evidence" value="ECO:0007669"/>
    <property type="project" value="InterPro"/>
</dbReference>
<protein>
    <recommendedName>
        <fullName evidence="6">Mediator of RNA polymerase II transcription subunit 4</fullName>
    </recommendedName>
    <alternativeName>
        <fullName evidence="6">Mediator complex subunit 4</fullName>
    </alternativeName>
</protein>
<gene>
    <name evidence="6" type="primary">MED4</name>
</gene>
<comment type="subcellular location">
    <subcellularLocation>
        <location evidence="1 6">Nucleus</location>
    </subcellularLocation>
</comment>
<accession>A0A0C9RPR2</accession>
<evidence type="ECO:0000256" key="4">
    <source>
        <dbReference type="ARBA" id="ARBA00023163"/>
    </source>
</evidence>
<dbReference type="InterPro" id="IPR019258">
    <property type="entry name" value="Mediator_Med4"/>
</dbReference>
<organism evidence="9">
    <name type="scientific">Wollemia nobilis</name>
    <dbReference type="NCBI Taxonomy" id="56998"/>
    <lineage>
        <taxon>Eukaryota</taxon>
        <taxon>Viridiplantae</taxon>
        <taxon>Streptophyta</taxon>
        <taxon>Embryophyta</taxon>
        <taxon>Tracheophyta</taxon>
        <taxon>Spermatophyta</taxon>
        <taxon>Pinopsida</taxon>
        <taxon>Pinidae</taxon>
        <taxon>Conifers II</taxon>
        <taxon>Araucariales</taxon>
        <taxon>Araucariaceae</taxon>
        <taxon>Wollemia</taxon>
    </lineage>
</organism>
<dbReference type="Pfam" id="PF10018">
    <property type="entry name" value="Med4"/>
    <property type="match status" value="1"/>
</dbReference>
<keyword evidence="5 6" id="KW-0539">Nucleus</keyword>
<feature type="region of interest" description="Disordered" evidence="8">
    <location>
        <begin position="19"/>
        <end position="39"/>
    </location>
</feature>